<proteinExistence type="predicted"/>
<feature type="region of interest" description="Disordered" evidence="1">
    <location>
        <begin position="238"/>
        <end position="259"/>
    </location>
</feature>
<organism evidence="2">
    <name type="scientific">Synechococcus phage QB2</name>
    <dbReference type="NCBI Taxonomy" id="3159453"/>
    <lineage>
        <taxon>Viruses</taxon>
        <taxon>Duplodnaviria</taxon>
        <taxon>Heunggongvirae</taxon>
        <taxon>Uroviricota</taxon>
        <taxon>Caudoviricetes</taxon>
        <taxon>Pantevenvirales</taxon>
        <taxon>Kyanoviridae</taxon>
    </lineage>
</organism>
<evidence type="ECO:0000313" key="2">
    <source>
        <dbReference type="EMBL" id="XCH00435.1"/>
    </source>
</evidence>
<protein>
    <submittedName>
        <fullName evidence="2">Uncharacterized protein</fullName>
    </submittedName>
</protein>
<sequence length="283" mass="32301">MAIQRPEQARYNSLQEFIGFFKDADMHPATTNLFSVHFSTPPTILENTRSSKLQAETGNLSLLLDYYAKTVNLPSKQITTGQTVNVGSGYKYSTGTAFSQISITFQMPRSQYTRALFERWTQLMANDGNQYTDYYLKYCCPELYIYKWERGGGEYAVTDPKLLRAVRQNGNNALLARKNKLTSVYVLKNVFPYNIGSIQLDNGPAKLMDLTVQFYYERYRFYPEDSFDDVGVRQAITVPSSGDNVTDPATPRNQTQTTRRNPRALLDERQMLSGRFIPSNDLA</sequence>
<feature type="compositionally biased region" description="Low complexity" evidence="1">
    <location>
        <begin position="250"/>
        <end position="259"/>
    </location>
</feature>
<name>A0AAU8EL04_9CAUD</name>
<reference evidence="2" key="1">
    <citation type="submission" date="2024-05" db="EMBL/GenBank/DDBJ databases">
        <authorList>
            <person name="Su C."/>
        </authorList>
    </citation>
    <scope>NUCLEOTIDE SEQUENCE</scope>
</reference>
<dbReference type="EMBL" id="PP861117">
    <property type="protein sequence ID" value="XCH00435.1"/>
    <property type="molecule type" value="Genomic_DNA"/>
</dbReference>
<evidence type="ECO:0000256" key="1">
    <source>
        <dbReference type="SAM" id="MobiDB-lite"/>
    </source>
</evidence>
<accession>A0AAU8EL04</accession>